<keyword evidence="2" id="KW-1185">Reference proteome</keyword>
<organism evidence="1 2">
    <name type="scientific">Mucuna pruriens</name>
    <name type="common">Velvet bean</name>
    <name type="synonym">Dolichos pruriens</name>
    <dbReference type="NCBI Taxonomy" id="157652"/>
    <lineage>
        <taxon>Eukaryota</taxon>
        <taxon>Viridiplantae</taxon>
        <taxon>Streptophyta</taxon>
        <taxon>Embryophyta</taxon>
        <taxon>Tracheophyta</taxon>
        <taxon>Spermatophyta</taxon>
        <taxon>Magnoliopsida</taxon>
        <taxon>eudicotyledons</taxon>
        <taxon>Gunneridae</taxon>
        <taxon>Pentapetalae</taxon>
        <taxon>rosids</taxon>
        <taxon>fabids</taxon>
        <taxon>Fabales</taxon>
        <taxon>Fabaceae</taxon>
        <taxon>Papilionoideae</taxon>
        <taxon>50 kb inversion clade</taxon>
        <taxon>NPAAA clade</taxon>
        <taxon>indigoferoid/millettioid clade</taxon>
        <taxon>Phaseoleae</taxon>
        <taxon>Mucuna</taxon>
    </lineage>
</organism>
<dbReference type="Proteomes" id="UP000257109">
    <property type="component" value="Unassembled WGS sequence"/>
</dbReference>
<protein>
    <submittedName>
        <fullName evidence="1">Uncharacterized protein</fullName>
    </submittedName>
</protein>
<accession>A0A371FFZ2</accession>
<feature type="non-terminal residue" evidence="1">
    <location>
        <position position="1"/>
    </location>
</feature>
<name>A0A371FFZ2_MUCPR</name>
<proteinExistence type="predicted"/>
<comment type="caution">
    <text evidence="1">The sequence shown here is derived from an EMBL/GenBank/DDBJ whole genome shotgun (WGS) entry which is preliminary data.</text>
</comment>
<sequence length="152" mass="17610">MNRFEVESFAEGGKWVRNPHARRFTMVRCGKKEQVCHAAKEGEESFIYMYEMMFLDLGVTLPFDFFEADIHYTTRVEQSVGWVSIAPLPNTSLFTSYTASYKGFKSRFVKIKAVEAGYFCVDPRPLPLYWREPLKFKGLVRGQLSLEAKVDL</sequence>
<evidence type="ECO:0000313" key="2">
    <source>
        <dbReference type="Proteomes" id="UP000257109"/>
    </source>
</evidence>
<gene>
    <name evidence="1" type="ORF">CR513_42663</name>
</gene>
<dbReference type="OrthoDB" id="1436751at2759"/>
<dbReference type="AlphaFoldDB" id="A0A371FFZ2"/>
<evidence type="ECO:0000313" key="1">
    <source>
        <dbReference type="EMBL" id="RDX77238.1"/>
    </source>
</evidence>
<dbReference type="EMBL" id="QJKJ01009236">
    <property type="protein sequence ID" value="RDX77238.1"/>
    <property type="molecule type" value="Genomic_DNA"/>
</dbReference>
<reference evidence="1" key="1">
    <citation type="submission" date="2018-05" db="EMBL/GenBank/DDBJ databases">
        <title>Draft genome of Mucuna pruriens seed.</title>
        <authorList>
            <person name="Nnadi N.E."/>
            <person name="Vos R."/>
            <person name="Hasami M.H."/>
            <person name="Devisetty U.K."/>
            <person name="Aguiy J.C."/>
        </authorList>
    </citation>
    <scope>NUCLEOTIDE SEQUENCE [LARGE SCALE GENOMIC DNA]</scope>
    <source>
        <strain evidence="1">JCA_2017</strain>
    </source>
</reference>